<feature type="region of interest" description="Disordered" evidence="2">
    <location>
        <begin position="82"/>
        <end position="108"/>
    </location>
</feature>
<feature type="compositionally biased region" description="Polar residues" evidence="2">
    <location>
        <begin position="405"/>
        <end position="415"/>
    </location>
</feature>
<reference evidence="3 4" key="1">
    <citation type="submission" date="2024-05" db="EMBL/GenBank/DDBJ databases">
        <title>A draft genome resource for the thread blight pathogen Marasmius tenuissimus strain MS-2.</title>
        <authorList>
            <person name="Yulfo-Soto G.E."/>
            <person name="Baruah I.K."/>
            <person name="Amoako-Attah I."/>
            <person name="Bukari Y."/>
            <person name="Meinhardt L.W."/>
            <person name="Bailey B.A."/>
            <person name="Cohen S.P."/>
        </authorList>
    </citation>
    <scope>NUCLEOTIDE SEQUENCE [LARGE SCALE GENOMIC DNA]</scope>
    <source>
        <strain evidence="3 4">MS-2</strain>
    </source>
</reference>
<sequence>MTPQTPTPSVRLSEFLSIGGLNSLNTFQSNTLDATVLEVENLRKKVDELTEKNKMLVEQNVYMRGQLDGMRHTVDRFVTEKSSMSANTSSTASVPNNTPLNLNGPTKEHVTYVPSDRVKFPNVKFWKRADFKNGTSSADAITVEEVNLDQAEDAGSNKQQRFLEDENGDVISGEQATDIRQWAFDLFGDLHKKKMAPTLWVAGAGAELKMWFYACMSQRYLLVGYCEDNWKAEELAKQQYPQWLKQGDRKVSIQGDGKLKRKRVMKPKVEADTKQDNVLAQVASTTEGDIGKMGVVTEQEREPDVDNVPTKKPRPATPSKPEATSTPCATAHEIIPQAITETTSSVTLGTAGIHASSAADSASSTPTNPPVIEPPRQTQEIPVVKNTLFGRARPITASVLEQVVTRSETPTTNGQPEAGGPEKLTSNTSAETIGEADKALATSTESTPSTAANTVALGSDGVKVHSRWKPKLNGPPTARILCAINWSRREENKHKLARDFNSYWSEVVLPDKDLQNVWQKKLEEYNNPVTTGTVNSTGGNTAKVV</sequence>
<accession>A0ABR2Z9G3</accession>
<gene>
    <name evidence="3" type="ORF">AAF712_015358</name>
</gene>
<keyword evidence="4" id="KW-1185">Reference proteome</keyword>
<feature type="region of interest" description="Disordered" evidence="2">
    <location>
        <begin position="405"/>
        <end position="428"/>
    </location>
</feature>
<proteinExistence type="predicted"/>
<feature type="compositionally biased region" description="Low complexity" evidence="2">
    <location>
        <begin position="82"/>
        <end position="105"/>
    </location>
</feature>
<evidence type="ECO:0000256" key="1">
    <source>
        <dbReference type="SAM" id="Coils"/>
    </source>
</evidence>
<feature type="coiled-coil region" evidence="1">
    <location>
        <begin position="32"/>
        <end position="59"/>
    </location>
</feature>
<feature type="region of interest" description="Disordered" evidence="2">
    <location>
        <begin position="297"/>
        <end position="327"/>
    </location>
</feature>
<dbReference type="Proteomes" id="UP001437256">
    <property type="component" value="Unassembled WGS sequence"/>
</dbReference>
<evidence type="ECO:0000313" key="3">
    <source>
        <dbReference type="EMBL" id="KAL0057985.1"/>
    </source>
</evidence>
<keyword evidence="1" id="KW-0175">Coiled coil</keyword>
<comment type="caution">
    <text evidence="3">The sequence shown here is derived from an EMBL/GenBank/DDBJ whole genome shotgun (WGS) entry which is preliminary data.</text>
</comment>
<name>A0ABR2Z9G3_9AGAR</name>
<evidence type="ECO:0000256" key="2">
    <source>
        <dbReference type="SAM" id="MobiDB-lite"/>
    </source>
</evidence>
<dbReference type="EMBL" id="JBBXMP010000393">
    <property type="protein sequence ID" value="KAL0057985.1"/>
    <property type="molecule type" value="Genomic_DNA"/>
</dbReference>
<organism evidence="3 4">
    <name type="scientific">Marasmius tenuissimus</name>
    <dbReference type="NCBI Taxonomy" id="585030"/>
    <lineage>
        <taxon>Eukaryota</taxon>
        <taxon>Fungi</taxon>
        <taxon>Dikarya</taxon>
        <taxon>Basidiomycota</taxon>
        <taxon>Agaricomycotina</taxon>
        <taxon>Agaricomycetes</taxon>
        <taxon>Agaricomycetidae</taxon>
        <taxon>Agaricales</taxon>
        <taxon>Marasmiineae</taxon>
        <taxon>Marasmiaceae</taxon>
        <taxon>Marasmius</taxon>
    </lineage>
</organism>
<protein>
    <submittedName>
        <fullName evidence="3">Uncharacterized protein</fullName>
    </submittedName>
</protein>
<evidence type="ECO:0000313" key="4">
    <source>
        <dbReference type="Proteomes" id="UP001437256"/>
    </source>
</evidence>